<dbReference type="EMBL" id="JABXJJ020000035">
    <property type="protein sequence ID" value="MDI5972704.1"/>
    <property type="molecule type" value="Genomic_DNA"/>
</dbReference>
<dbReference type="InterPro" id="IPR050109">
    <property type="entry name" value="HTH-type_TetR-like_transc_reg"/>
</dbReference>
<dbReference type="Proteomes" id="UP001156398">
    <property type="component" value="Unassembled WGS sequence"/>
</dbReference>
<dbReference type="InterPro" id="IPR036271">
    <property type="entry name" value="Tet_transcr_reg_TetR-rel_C_sf"/>
</dbReference>
<keyword evidence="1" id="KW-0678">Repressor</keyword>
<dbReference type="SUPFAM" id="SSF46689">
    <property type="entry name" value="Homeodomain-like"/>
    <property type="match status" value="1"/>
</dbReference>
<dbReference type="Pfam" id="PF13977">
    <property type="entry name" value="TetR_C_6"/>
    <property type="match status" value="1"/>
</dbReference>
<dbReference type="PRINTS" id="PR00455">
    <property type="entry name" value="HTHTETR"/>
</dbReference>
<dbReference type="GO" id="GO:0003700">
    <property type="term" value="F:DNA-binding transcription factor activity"/>
    <property type="evidence" value="ECO:0007669"/>
    <property type="project" value="TreeGrafter"/>
</dbReference>
<keyword evidence="3 5" id="KW-0238">DNA-binding</keyword>
<evidence type="ECO:0000259" key="6">
    <source>
        <dbReference type="PROSITE" id="PS50977"/>
    </source>
</evidence>
<dbReference type="SUPFAM" id="SSF48498">
    <property type="entry name" value="Tetracyclin repressor-like, C-terminal domain"/>
    <property type="match status" value="1"/>
</dbReference>
<keyword evidence="9" id="KW-1185">Reference proteome</keyword>
<evidence type="ECO:0000256" key="3">
    <source>
        <dbReference type="ARBA" id="ARBA00023125"/>
    </source>
</evidence>
<dbReference type="GO" id="GO:0000976">
    <property type="term" value="F:transcription cis-regulatory region binding"/>
    <property type="evidence" value="ECO:0007669"/>
    <property type="project" value="TreeGrafter"/>
</dbReference>
<dbReference type="Pfam" id="PF00440">
    <property type="entry name" value="TetR_N"/>
    <property type="match status" value="1"/>
</dbReference>
<dbReference type="InterPro" id="IPR009057">
    <property type="entry name" value="Homeodomain-like_sf"/>
</dbReference>
<dbReference type="PROSITE" id="PS50977">
    <property type="entry name" value="HTH_TETR_2"/>
    <property type="match status" value="1"/>
</dbReference>
<feature type="domain" description="HTH tetR-type" evidence="6">
    <location>
        <begin position="19"/>
        <end position="79"/>
    </location>
</feature>
<sequence length="206" mass="22872">MSDAELEVPASSRGYAKGRARREQIVTTAAEVYADVGYHGASLREIAKRAGISHVGLHYYFPSREALLAAVLERRDEDDTARLGPKEYSPTAAVRHLVDLADHNARHPGMVELYARLAAEAFSEDHPAHQYFTDHYRTTREYVHRALRELAEQGALRDGVDPRVAAAGFVALMDGLQVQWLTSPDEVDMAGVLRSHLEQLLKEPSA</sequence>
<evidence type="ECO:0000313" key="8">
    <source>
        <dbReference type="EMBL" id="MDI5972704.1"/>
    </source>
</evidence>
<gene>
    <name evidence="7" type="ORF">POF43_022530</name>
    <name evidence="8" type="ORF">POF50_025745</name>
</gene>
<keyword evidence="4" id="KW-0804">Transcription</keyword>
<dbReference type="RefSeq" id="WP_271312286.1">
    <property type="nucleotide sequence ID" value="NZ_JAAGKO020000035.1"/>
</dbReference>
<feature type="DNA-binding region" description="H-T-H motif" evidence="5">
    <location>
        <begin position="42"/>
        <end position="61"/>
    </location>
</feature>
<evidence type="ECO:0000313" key="7">
    <source>
        <dbReference type="EMBL" id="MDI5965465.1"/>
    </source>
</evidence>
<evidence type="ECO:0000313" key="9">
    <source>
        <dbReference type="Proteomes" id="UP001156398"/>
    </source>
</evidence>
<dbReference type="EMBL" id="JAAGKO020000035">
    <property type="protein sequence ID" value="MDI5965465.1"/>
    <property type="molecule type" value="Genomic_DNA"/>
</dbReference>
<dbReference type="PANTHER" id="PTHR30055">
    <property type="entry name" value="HTH-TYPE TRANSCRIPTIONAL REGULATOR RUTR"/>
    <property type="match status" value="1"/>
</dbReference>
<protein>
    <submittedName>
        <fullName evidence="8">TetR/AcrR family transcriptional regulator</fullName>
    </submittedName>
</protein>
<evidence type="ECO:0000256" key="4">
    <source>
        <dbReference type="ARBA" id="ARBA00023163"/>
    </source>
</evidence>
<name>A0AA90KIL1_9ACTN</name>
<proteinExistence type="predicted"/>
<dbReference type="InterPro" id="IPR039538">
    <property type="entry name" value="BetI_C"/>
</dbReference>
<comment type="caution">
    <text evidence="8">The sequence shown here is derived from an EMBL/GenBank/DDBJ whole genome shotgun (WGS) entry which is preliminary data.</text>
</comment>
<accession>A0AA90KIL1</accession>
<dbReference type="PANTHER" id="PTHR30055:SF234">
    <property type="entry name" value="HTH-TYPE TRANSCRIPTIONAL REGULATOR BETI"/>
    <property type="match status" value="1"/>
</dbReference>
<reference evidence="8 9" key="1">
    <citation type="submission" date="2023-05" db="EMBL/GenBank/DDBJ databases">
        <title>Streptantibioticus silvisoli sp. nov., acidotolerant actinomycetes 1 from pine litter.</title>
        <authorList>
            <person name="Swiecimska M."/>
            <person name="Golinska P."/>
            <person name="Sangal V."/>
            <person name="Wachnowicz B."/>
            <person name="Goodfellow M."/>
        </authorList>
    </citation>
    <scope>NUCLEOTIDE SEQUENCE</scope>
    <source>
        <strain evidence="8">SL13</strain>
        <strain evidence="7 9">SL54</strain>
    </source>
</reference>
<organism evidence="8">
    <name type="scientific">Streptantibioticus silvisoli</name>
    <dbReference type="NCBI Taxonomy" id="2705255"/>
    <lineage>
        <taxon>Bacteria</taxon>
        <taxon>Bacillati</taxon>
        <taxon>Actinomycetota</taxon>
        <taxon>Actinomycetes</taxon>
        <taxon>Kitasatosporales</taxon>
        <taxon>Streptomycetaceae</taxon>
        <taxon>Streptantibioticus</taxon>
    </lineage>
</organism>
<dbReference type="AlphaFoldDB" id="A0AA90KIL1"/>
<evidence type="ECO:0000256" key="1">
    <source>
        <dbReference type="ARBA" id="ARBA00022491"/>
    </source>
</evidence>
<evidence type="ECO:0000256" key="2">
    <source>
        <dbReference type="ARBA" id="ARBA00023015"/>
    </source>
</evidence>
<dbReference type="Gene3D" id="1.10.357.10">
    <property type="entry name" value="Tetracycline Repressor, domain 2"/>
    <property type="match status" value="1"/>
</dbReference>
<evidence type="ECO:0000256" key="5">
    <source>
        <dbReference type="PROSITE-ProRule" id="PRU00335"/>
    </source>
</evidence>
<dbReference type="InterPro" id="IPR001647">
    <property type="entry name" value="HTH_TetR"/>
</dbReference>
<keyword evidence="2" id="KW-0805">Transcription regulation</keyword>